<gene>
    <name evidence="2" type="ORF">SAMN05216215_104179</name>
</gene>
<dbReference type="OrthoDB" id="5243731at2"/>
<dbReference type="RefSeq" id="WP_093273185.1">
    <property type="nucleotide sequence ID" value="NZ_FNOK01000041.1"/>
</dbReference>
<dbReference type="PANTHER" id="PTHR36440">
    <property type="entry name" value="PUTATIVE (AFU_ORTHOLOGUE AFUA_8G07350)-RELATED"/>
    <property type="match status" value="1"/>
</dbReference>
<dbReference type="AlphaFoldDB" id="A0A1H3PCG4"/>
<organism evidence="2 3">
    <name type="scientific">Saccharopolyspora shandongensis</name>
    <dbReference type="NCBI Taxonomy" id="418495"/>
    <lineage>
        <taxon>Bacteria</taxon>
        <taxon>Bacillati</taxon>
        <taxon>Actinomycetota</taxon>
        <taxon>Actinomycetes</taxon>
        <taxon>Pseudonocardiales</taxon>
        <taxon>Pseudonocardiaceae</taxon>
        <taxon>Saccharopolyspora</taxon>
    </lineage>
</organism>
<dbReference type="InterPro" id="IPR053146">
    <property type="entry name" value="QDO-like"/>
</dbReference>
<evidence type="ECO:0000259" key="1">
    <source>
        <dbReference type="Pfam" id="PF07883"/>
    </source>
</evidence>
<dbReference type="Proteomes" id="UP000199529">
    <property type="component" value="Unassembled WGS sequence"/>
</dbReference>
<dbReference type="PANTHER" id="PTHR36440:SF1">
    <property type="entry name" value="PUTATIVE (AFU_ORTHOLOGUE AFUA_8G07350)-RELATED"/>
    <property type="match status" value="1"/>
</dbReference>
<evidence type="ECO:0000313" key="3">
    <source>
        <dbReference type="Proteomes" id="UP000199529"/>
    </source>
</evidence>
<dbReference type="InterPro" id="IPR011051">
    <property type="entry name" value="RmlC_Cupin_sf"/>
</dbReference>
<keyword evidence="2" id="KW-0413">Isomerase</keyword>
<accession>A0A1H3PCG4</accession>
<protein>
    <submittedName>
        <fullName evidence="2">Mannose-6-phosphate isomerase, cupin superfamily</fullName>
    </submittedName>
</protein>
<dbReference type="InterPro" id="IPR014710">
    <property type="entry name" value="RmlC-like_jellyroll"/>
</dbReference>
<name>A0A1H3PCG4_9PSEU</name>
<dbReference type="Gene3D" id="2.60.120.10">
    <property type="entry name" value="Jelly Rolls"/>
    <property type="match status" value="1"/>
</dbReference>
<keyword evidence="3" id="KW-1185">Reference proteome</keyword>
<dbReference type="SUPFAM" id="SSF51182">
    <property type="entry name" value="RmlC-like cupins"/>
    <property type="match status" value="1"/>
</dbReference>
<dbReference type="GO" id="GO:0016853">
    <property type="term" value="F:isomerase activity"/>
    <property type="evidence" value="ECO:0007669"/>
    <property type="project" value="UniProtKB-KW"/>
</dbReference>
<dbReference type="Pfam" id="PF07883">
    <property type="entry name" value="Cupin_2"/>
    <property type="match status" value="1"/>
</dbReference>
<sequence>MTARAVVVHAGDAEIIQAGTTQTLLADSSATGGVTGANLISIPAGGDGAHPHVHEKSAEVFYVLDGAMEILLDDRIETVGKGGFVVVPPGVPHAFAATADSAVEIFIYIAPGVDRFDFFRLLQRITRGEEPESALEDVQDRYDVHFTTSPVWDAAGRR</sequence>
<evidence type="ECO:0000313" key="2">
    <source>
        <dbReference type="EMBL" id="SDY98767.1"/>
    </source>
</evidence>
<feature type="domain" description="Cupin type-2" evidence="1">
    <location>
        <begin position="39"/>
        <end position="106"/>
    </location>
</feature>
<dbReference type="InterPro" id="IPR013096">
    <property type="entry name" value="Cupin_2"/>
</dbReference>
<reference evidence="3" key="1">
    <citation type="submission" date="2016-10" db="EMBL/GenBank/DDBJ databases">
        <authorList>
            <person name="Varghese N."/>
            <person name="Submissions S."/>
        </authorList>
    </citation>
    <scope>NUCLEOTIDE SEQUENCE [LARGE SCALE GENOMIC DNA]</scope>
    <source>
        <strain evidence="3">CGMCC 4.3530</strain>
    </source>
</reference>
<proteinExistence type="predicted"/>
<dbReference type="EMBL" id="FNOK01000041">
    <property type="protein sequence ID" value="SDY98767.1"/>
    <property type="molecule type" value="Genomic_DNA"/>
</dbReference>
<dbReference type="STRING" id="418495.SAMN05216215_104179"/>